<dbReference type="PANTHER" id="PTHR43194">
    <property type="entry name" value="HYDROLASE ALPHA/BETA FOLD FAMILY"/>
    <property type="match status" value="1"/>
</dbReference>
<dbReference type="Proteomes" id="UP000059113">
    <property type="component" value="Chromosome"/>
</dbReference>
<proteinExistence type="predicted"/>
<dbReference type="InterPro" id="IPR050228">
    <property type="entry name" value="Carboxylesterase_BioH"/>
</dbReference>
<dbReference type="Pfam" id="PF12697">
    <property type="entry name" value="Abhydrolase_6"/>
    <property type="match status" value="1"/>
</dbReference>
<dbReference type="STRING" id="1648404.CP97_04730"/>
<dbReference type="EMBL" id="CP011310">
    <property type="protein sequence ID" value="AKQ43175.2"/>
    <property type="molecule type" value="Genomic_DNA"/>
</dbReference>
<reference evidence="3" key="2">
    <citation type="submission" date="2015-04" db="EMBL/GenBank/DDBJ databases">
        <title>The complete genome sequence of Erythrobacter sp. s21-N3.</title>
        <authorList>
            <person name="Zhuang L."/>
            <person name="Liu Y."/>
            <person name="Shao Z."/>
        </authorList>
    </citation>
    <scope>NUCLEOTIDE SEQUENCE [LARGE SCALE GENOMIC DNA]</scope>
    <source>
        <strain evidence="3">s21-N3</strain>
    </source>
</reference>
<evidence type="ECO:0000259" key="1">
    <source>
        <dbReference type="Pfam" id="PF12697"/>
    </source>
</evidence>
<feature type="domain" description="AB hydrolase-1" evidence="1">
    <location>
        <begin position="43"/>
        <end position="289"/>
    </location>
</feature>
<evidence type="ECO:0000313" key="3">
    <source>
        <dbReference type="Proteomes" id="UP000059113"/>
    </source>
</evidence>
<dbReference type="InterPro" id="IPR000073">
    <property type="entry name" value="AB_hydrolase_1"/>
</dbReference>
<dbReference type="GO" id="GO:0016787">
    <property type="term" value="F:hydrolase activity"/>
    <property type="evidence" value="ECO:0007669"/>
    <property type="project" value="UniProtKB-KW"/>
</dbReference>
<reference evidence="2 3" key="1">
    <citation type="journal article" date="2015" name="Int. J. Syst. Evol. Microbiol.">
        <title>Erythrobacter atlanticus sp. nov., a bacterium from ocean sediment able to degrade polycyclic aromatic hydrocarbons.</title>
        <authorList>
            <person name="Zhuang L."/>
            <person name="Liu Y."/>
            <person name="Wang L."/>
            <person name="Wang W."/>
            <person name="Shao Z."/>
        </authorList>
    </citation>
    <scope>NUCLEOTIDE SEQUENCE [LARGE SCALE GENOMIC DNA]</scope>
    <source>
        <strain evidence="3">s21-N3</strain>
    </source>
</reference>
<accession>A0A0H4VFP0</accession>
<evidence type="ECO:0000313" key="2">
    <source>
        <dbReference type="EMBL" id="AKQ43175.2"/>
    </source>
</evidence>
<dbReference type="AlphaFoldDB" id="A0A0H4VFP0"/>
<protein>
    <submittedName>
        <fullName evidence="2">Alpha/beta fold family hydrolase</fullName>
    </submittedName>
</protein>
<dbReference type="PANTHER" id="PTHR43194:SF2">
    <property type="entry name" value="PEROXISOMAL MEMBRANE PROTEIN LPX1"/>
    <property type="match status" value="1"/>
</dbReference>
<name>A0A0H4VFP0_9SPHN</name>
<dbReference type="SUPFAM" id="SSF53474">
    <property type="entry name" value="alpha/beta-Hydrolases"/>
    <property type="match status" value="1"/>
</dbReference>
<sequence>METAMDYREHRYTSACGQLELFARIYGEGEGSEEGGGQKKPPLLLMHGLTRNSADFEGLAAHLAGNYMLIVPDQRGRGLSPDDPDPTNYRPPVYAEDMFALLADLNVEQPGLIGTSMGGLMAIVMNAMKPETFPAVIFNDVGPVLMDEGLARIGGYVGGGAPMEDWDAAAKACADINGYAYPNYGREDWQSWARRTCRQLPDGRVSFAYDPAIAEGFADVTDSPQPDLWPMWELLGNTPVLVLRGALSDLLSPDTVATMQQRHRGPFVSQVIPDIGHAPFMDEPEALAAIIPFLKEHVG</sequence>
<dbReference type="Gene3D" id="3.40.50.1820">
    <property type="entry name" value="alpha/beta hydrolase"/>
    <property type="match status" value="1"/>
</dbReference>
<dbReference type="InterPro" id="IPR029058">
    <property type="entry name" value="AB_hydrolase_fold"/>
</dbReference>
<keyword evidence="3" id="KW-1185">Reference proteome</keyword>
<organism evidence="2 3">
    <name type="scientific">Aurantiacibacter atlanticus</name>
    <dbReference type="NCBI Taxonomy" id="1648404"/>
    <lineage>
        <taxon>Bacteria</taxon>
        <taxon>Pseudomonadati</taxon>
        <taxon>Pseudomonadota</taxon>
        <taxon>Alphaproteobacteria</taxon>
        <taxon>Sphingomonadales</taxon>
        <taxon>Erythrobacteraceae</taxon>
        <taxon>Aurantiacibacter</taxon>
    </lineage>
</organism>
<gene>
    <name evidence="2" type="ORF">CP97_04730</name>
</gene>
<keyword evidence="2" id="KW-0378">Hydrolase</keyword>
<dbReference type="KEGG" id="ery:CP97_04730"/>